<protein>
    <submittedName>
        <fullName evidence="1">Uncharacterized protein</fullName>
    </submittedName>
</protein>
<evidence type="ECO:0000313" key="2">
    <source>
        <dbReference type="Proteomes" id="UP001253193"/>
    </source>
</evidence>
<reference evidence="1" key="1">
    <citation type="submission" date="2023-06" db="EMBL/GenBank/DDBJ databases">
        <title>Genomic Diversity of Vibrio spp. and Metagenomic Analysis of Pathogens in Florida Gulf Coastal Waters Following Hurricane Ian.</title>
        <authorList>
            <person name="Brumfield K.D."/>
        </authorList>
    </citation>
    <scope>NUCLEOTIDE SEQUENCE</scope>
    <source>
        <strain evidence="1">WBS2B-138</strain>
    </source>
</reference>
<accession>A0AAW8Q0K8</accession>
<evidence type="ECO:0000313" key="1">
    <source>
        <dbReference type="EMBL" id="MDS1821200.1"/>
    </source>
</evidence>
<comment type="caution">
    <text evidence="1">The sequence shown here is derived from an EMBL/GenBank/DDBJ whole genome shotgun (WGS) entry which is preliminary data.</text>
</comment>
<dbReference type="RefSeq" id="WP_311020071.1">
    <property type="nucleotide sequence ID" value="NZ_JAUHGG010000003.1"/>
</dbReference>
<organism evidence="1 2">
    <name type="scientific">Vibrio parahaemolyticus</name>
    <dbReference type="NCBI Taxonomy" id="670"/>
    <lineage>
        <taxon>Bacteria</taxon>
        <taxon>Pseudomonadati</taxon>
        <taxon>Pseudomonadota</taxon>
        <taxon>Gammaproteobacteria</taxon>
        <taxon>Vibrionales</taxon>
        <taxon>Vibrionaceae</taxon>
        <taxon>Vibrio</taxon>
    </lineage>
</organism>
<dbReference type="EMBL" id="JAUHGG010000003">
    <property type="protein sequence ID" value="MDS1821200.1"/>
    <property type="molecule type" value="Genomic_DNA"/>
</dbReference>
<sequence>METNVELFNNLKFKKNTSAIVFKFANEVDHETNTARIAIGYSEIGIKSAGKKIARVVYDGSIFESRFSNKLGETWDYYIADHLVWQPVNQDAWRLGAWLVIPKADITEEKPISFWIEEAKKDFIHSMKRQYTDELFNQFKTLIEESDVKEITVEEWNQKRKDIFFPASKAKFYTTK</sequence>
<gene>
    <name evidence="1" type="ORF">QX249_11050</name>
</gene>
<dbReference type="AlphaFoldDB" id="A0AAW8Q0K8"/>
<proteinExistence type="predicted"/>
<dbReference type="Proteomes" id="UP001253193">
    <property type="component" value="Unassembled WGS sequence"/>
</dbReference>
<name>A0AAW8Q0K8_VIBPH</name>